<protein>
    <submittedName>
        <fullName evidence="1">Uncharacterized protein</fullName>
    </submittedName>
</protein>
<dbReference type="Proteomes" id="UP000469452">
    <property type="component" value="Unassembled WGS sequence"/>
</dbReference>
<comment type="caution">
    <text evidence="1">The sequence shown here is derived from an EMBL/GenBank/DDBJ whole genome shotgun (WGS) entry which is preliminary data.</text>
</comment>
<accession>A0A6A5AM50</accession>
<organism evidence="1 2">
    <name type="scientific">Aphanomyces astaci</name>
    <name type="common">Crayfish plague agent</name>
    <dbReference type="NCBI Taxonomy" id="112090"/>
    <lineage>
        <taxon>Eukaryota</taxon>
        <taxon>Sar</taxon>
        <taxon>Stramenopiles</taxon>
        <taxon>Oomycota</taxon>
        <taxon>Saprolegniomycetes</taxon>
        <taxon>Saprolegniales</taxon>
        <taxon>Verrucalvaceae</taxon>
        <taxon>Aphanomyces</taxon>
    </lineage>
</organism>
<reference evidence="1 2" key="1">
    <citation type="submission" date="2019-06" db="EMBL/GenBank/DDBJ databases">
        <title>Genomics analysis of Aphanomyces spp. identifies a new class of oomycete effector associated with host adaptation.</title>
        <authorList>
            <person name="Gaulin E."/>
        </authorList>
    </citation>
    <scope>NUCLEOTIDE SEQUENCE [LARGE SCALE GENOMIC DNA]</scope>
    <source>
        <strain evidence="1 2">E</strain>
    </source>
</reference>
<proteinExistence type="predicted"/>
<gene>
    <name evidence="1" type="ORF">AaE_003004</name>
</gene>
<dbReference type="AlphaFoldDB" id="A0A6A5AM50"/>
<evidence type="ECO:0000313" key="2">
    <source>
        <dbReference type="Proteomes" id="UP000469452"/>
    </source>
</evidence>
<sequence>MGTSMLWTVLLRGRPTSHSHVVFVQTIKFLMLLPFKLDPELPPLNLVADGLDYLEQATDASVRSRCLTVLASIIGTDEASAAALATGDWVPHGKASRGPPLHLTVNNSIKLTATTGQRL</sequence>
<evidence type="ECO:0000313" key="1">
    <source>
        <dbReference type="EMBL" id="KAF0765171.1"/>
    </source>
</evidence>
<dbReference type="EMBL" id="VJMI01006957">
    <property type="protein sequence ID" value="KAF0765171.1"/>
    <property type="molecule type" value="Genomic_DNA"/>
</dbReference>
<feature type="non-terminal residue" evidence="1">
    <location>
        <position position="119"/>
    </location>
</feature>
<name>A0A6A5AM50_APHAT</name>